<evidence type="ECO:0007829" key="5">
    <source>
        <dbReference type="PDB" id="6OX6"/>
    </source>
</evidence>
<dbReference type="PDB" id="6OX6">
    <property type="method" value="X-ray"/>
    <property type="resolution" value="2.17 A"/>
    <property type="chains" value="B=1-77"/>
</dbReference>
<evidence type="ECO:0000313" key="4">
    <source>
        <dbReference type="Proteomes" id="UP000433532"/>
    </source>
</evidence>
<dbReference type="RefSeq" id="WP_003083689.1">
    <property type="nucleotide sequence ID" value="NZ_AP014622.1"/>
</dbReference>
<dbReference type="PDBsum" id="6OX6"/>
<dbReference type="SMR" id="A0A090A233"/>
<name>A0A090A233_PSEAI</name>
<dbReference type="EMBL" id="WOAD01000005">
    <property type="protein sequence ID" value="MUI35063.1"/>
    <property type="molecule type" value="Genomic_DNA"/>
</dbReference>
<sequence length="77" mass="9260">MAIEKGEAFARRDIYIDYDFEDVTYRWDHRQGTIHVRFYGEAESPEPVEHDNRLFNDALRFGREITREEYETGFPKG</sequence>
<evidence type="ECO:0000313" key="3">
    <source>
        <dbReference type="EMBL" id="WOS78239.1"/>
    </source>
</evidence>
<organism evidence="1 4">
    <name type="scientific">Pseudomonas aeruginosa</name>
    <dbReference type="NCBI Taxonomy" id="287"/>
    <lineage>
        <taxon>Bacteria</taxon>
        <taxon>Pseudomonadati</taxon>
        <taxon>Pseudomonadota</taxon>
        <taxon>Gammaproteobacteria</taxon>
        <taxon>Pseudomonadales</taxon>
        <taxon>Pseudomonadaceae</taxon>
        <taxon>Pseudomonas</taxon>
    </lineage>
</organism>
<gene>
    <name evidence="3" type="primary">tis1</name>
    <name evidence="1" type="ORF">GNQ48_08595</name>
    <name evidence="2" type="ORF">GUL26_27935</name>
    <name evidence="3" type="ORF">L4V69_03660</name>
</gene>
<dbReference type="Proteomes" id="UP000433532">
    <property type="component" value="Unassembled WGS sequence"/>
</dbReference>
<protein>
    <submittedName>
        <fullName evidence="3">T6SS immunity factor Tis1</fullName>
    </submittedName>
</protein>
<keyword evidence="5" id="KW-0002">3D-structure</keyword>
<proteinExistence type="evidence at protein level"/>
<accession>A0A090A233</accession>
<reference evidence="1 4" key="2">
    <citation type="submission" date="2019-11" db="EMBL/GenBank/DDBJ databases">
        <title>Genomes of ocular Pseudomonas aeruginosa isolates.</title>
        <authorList>
            <person name="Khan M."/>
            <person name="Rice S.A."/>
            <person name="Willcox M.D.P."/>
            <person name="Stapleton F."/>
        </authorList>
    </citation>
    <scope>NUCLEOTIDE SEQUENCE [LARGE SCALE GENOMIC DNA]</scope>
    <source>
        <strain evidence="1 4">PA221</strain>
    </source>
</reference>
<dbReference type="AlphaFoldDB" id="A0A090A233"/>
<evidence type="ECO:0000313" key="2">
    <source>
        <dbReference type="EMBL" id="MZZ16102.1"/>
    </source>
</evidence>
<dbReference type="Pfam" id="PF24154">
    <property type="entry name" value="Tis1_ImmP"/>
    <property type="match status" value="1"/>
</dbReference>
<evidence type="ECO:0000313" key="1">
    <source>
        <dbReference type="EMBL" id="MUI35063.1"/>
    </source>
</evidence>
<dbReference type="EMBL" id="WXZT01000025">
    <property type="protein sequence ID" value="MZZ16102.1"/>
    <property type="molecule type" value="Genomic_DNA"/>
</dbReference>
<dbReference type="EMBL" id="CP136986">
    <property type="protein sequence ID" value="WOS78239.1"/>
    <property type="molecule type" value="Genomic_DNA"/>
</dbReference>
<reference evidence="2" key="3">
    <citation type="submission" date="2020-01" db="EMBL/GenBank/DDBJ databases">
        <title>Bacteria Cultured from War Wounds Associated with the Conflict in Eastern Ukraine.</title>
        <authorList>
            <person name="Snesrud E."/>
            <person name="Galac M.R."/>
            <person name="Mc Gann P."/>
            <person name="Valentine K."/>
            <person name="Viacheslav K."/>
        </authorList>
    </citation>
    <scope>NUCLEOTIDE SEQUENCE</scope>
    <source>
        <strain evidence="2">VNMU148</strain>
    </source>
</reference>
<reference evidence="3" key="4">
    <citation type="submission" date="2023-06" db="EMBL/GenBank/DDBJ databases">
        <authorList>
            <consortium name="Clinical and Environmental Microbiology Branch: Whole genome sequencing antimicrobial resistance pathogens in the healthcare setting"/>
        </authorList>
    </citation>
    <scope>NUCLEOTIDE SEQUENCE</scope>
    <source>
        <strain evidence="3">2021CK-01020</strain>
    </source>
</reference>
<reference evidence="3" key="5">
    <citation type="submission" date="2023-10" db="EMBL/GenBank/DDBJ databases">
        <title>Pathogen: clinical or host-associated sample.</title>
        <authorList>
            <person name="Hergert J."/>
            <person name="Casey R."/>
            <person name="Wagner J."/>
            <person name="Young E.L."/>
            <person name="Oakeson K.F."/>
        </authorList>
    </citation>
    <scope>NUCLEOTIDE SEQUENCE</scope>
    <source>
        <strain evidence="3">2021CK-01020</strain>
    </source>
</reference>
<dbReference type="InterPro" id="IPR056206">
    <property type="entry name" value="Tis1_ImmP"/>
</dbReference>
<dbReference type="Proteomes" id="UP000644192">
    <property type="component" value="Unassembled WGS sequence"/>
</dbReference>
<reference evidence="5" key="1">
    <citation type="journal article" date="2019" name="Nature">
        <title>An interbacterial toxin inhibits target cell growth by synthesizing (p)ppApp.</title>
        <authorList>
            <person name="Ahmad S."/>
            <person name="Wang B."/>
            <person name="Walker M.D."/>
            <person name="Tran H.R."/>
            <person name="Stogios P.J."/>
            <person name="Savchenko A."/>
            <person name="Grant R.A."/>
            <person name="McArthur A.G."/>
            <person name="Laub M.T."/>
            <person name="Whitney J.C."/>
        </authorList>
    </citation>
    <scope>X-RAY CRYSTALLOGRAPHY (2.17 ANGSTROMS)</scope>
</reference>
<dbReference type="Proteomes" id="UP001297540">
    <property type="component" value="Chromosome"/>
</dbReference>